<keyword evidence="3 7" id="KW-0997">Cell inner membrane</keyword>
<sequence>MAYAILFGSFTFLMLVGMPIAFCLGIASFATVLYMGLPPIVVFQQLNSGMNVFAMMAIPFFIFAGDLMVRGGIAQRLIRFAAGLVGHMRGGLGQVNVVASTLFGGISGSAVADASAVGGLMIPQMAARGYDRDYAVNVTANAAIIALMIPPSHNMILYSIAAGGNVSVADLFTAGIIPGLLLAGALMFTAWWVAVKRGYPADPFPGFARVGYYLLASLPGILLIAIIFGGVRSGVFTATESSCIAVIYAFLVAMLVYRELNWEGFVEAVMGAVRTTAMVLLVIGTAAAFGWLMAFLQVQTLIIAAISAVSDNPIIVLLMINVILLVLGTFMDMAPMVIISTPILLPVVKAFGIDPVHFGVIMILNAGIGLNTPPVGTVLFVSCAVGGITIREAMRTIWPFFGASIAVLLLVTYIPALSLWLPSVFR</sequence>
<comment type="function">
    <text evidence="7">Part of the tripartite ATP-independent periplasmic (TRAP) transport system.</text>
</comment>
<feature type="transmembrane region" description="Helical" evidence="7">
    <location>
        <begin position="134"/>
        <end position="151"/>
    </location>
</feature>
<evidence type="ECO:0000259" key="8">
    <source>
        <dbReference type="Pfam" id="PF06808"/>
    </source>
</evidence>
<dbReference type="PANTHER" id="PTHR33362">
    <property type="entry name" value="SIALIC ACID TRAP TRANSPORTER PERMEASE PROTEIN SIAT-RELATED"/>
    <property type="match status" value="1"/>
</dbReference>
<dbReference type="Pfam" id="PF06808">
    <property type="entry name" value="DctM"/>
    <property type="match status" value="1"/>
</dbReference>
<dbReference type="InterPro" id="IPR004681">
    <property type="entry name" value="TRAP_DctM"/>
</dbReference>
<feature type="transmembrane region" description="Helical" evidence="7">
    <location>
        <begin position="235"/>
        <end position="257"/>
    </location>
</feature>
<dbReference type="Proteomes" id="UP000046176">
    <property type="component" value="Unassembled WGS sequence"/>
</dbReference>
<feature type="transmembrane region" description="Helical" evidence="7">
    <location>
        <begin position="278"/>
        <end position="308"/>
    </location>
</feature>
<feature type="transmembrane region" description="Helical" evidence="7">
    <location>
        <begin position="207"/>
        <end position="229"/>
    </location>
</feature>
<dbReference type="AlphaFoldDB" id="A0A0T7FW96"/>
<dbReference type="PANTHER" id="PTHR33362:SF2">
    <property type="entry name" value="TRAP TRANSPORTER LARGE PERMEASE PROTEIN"/>
    <property type="match status" value="1"/>
</dbReference>
<feature type="transmembrane region" description="Helical" evidence="7">
    <location>
        <begin position="171"/>
        <end position="195"/>
    </location>
</feature>
<evidence type="ECO:0000313" key="10">
    <source>
        <dbReference type="Proteomes" id="UP000046176"/>
    </source>
</evidence>
<keyword evidence="6 7" id="KW-0472">Membrane</keyword>
<gene>
    <name evidence="9" type="ORF">NGAL_HAMBI1145_47870</name>
</gene>
<dbReference type="InterPro" id="IPR010656">
    <property type="entry name" value="DctM"/>
</dbReference>
<dbReference type="GO" id="GO:0005886">
    <property type="term" value="C:plasma membrane"/>
    <property type="evidence" value="ECO:0007669"/>
    <property type="project" value="UniProtKB-SubCell"/>
</dbReference>
<keyword evidence="4 7" id="KW-0812">Transmembrane</keyword>
<evidence type="ECO:0000256" key="7">
    <source>
        <dbReference type="RuleBase" id="RU369079"/>
    </source>
</evidence>
<dbReference type="GO" id="GO:0022857">
    <property type="term" value="F:transmembrane transporter activity"/>
    <property type="evidence" value="ECO:0007669"/>
    <property type="project" value="UniProtKB-UniRule"/>
</dbReference>
<dbReference type="EMBL" id="CCRH01000015">
    <property type="protein sequence ID" value="CDZ39256.1"/>
    <property type="molecule type" value="Genomic_DNA"/>
</dbReference>
<feature type="transmembrane region" description="Helical" evidence="7">
    <location>
        <begin position="343"/>
        <end position="368"/>
    </location>
</feature>
<evidence type="ECO:0000256" key="2">
    <source>
        <dbReference type="ARBA" id="ARBA00022475"/>
    </source>
</evidence>
<evidence type="ECO:0000313" key="9">
    <source>
        <dbReference type="EMBL" id="CDZ39256.1"/>
    </source>
</evidence>
<keyword evidence="2" id="KW-1003">Cell membrane</keyword>
<protein>
    <recommendedName>
        <fullName evidence="7">TRAP transporter large permease protein</fullName>
    </recommendedName>
</protein>
<comment type="subcellular location">
    <subcellularLocation>
        <location evidence="1 7">Cell inner membrane</location>
        <topology evidence="1 7">Multi-pass membrane protein</topology>
    </subcellularLocation>
</comment>
<comment type="similarity">
    <text evidence="7">Belongs to the TRAP transporter large permease family.</text>
</comment>
<keyword evidence="7" id="KW-0813">Transport</keyword>
<feature type="transmembrane region" description="Helical" evidence="7">
    <location>
        <begin position="12"/>
        <end position="37"/>
    </location>
</feature>
<dbReference type="OrthoDB" id="7374726at2"/>
<evidence type="ECO:0000256" key="5">
    <source>
        <dbReference type="ARBA" id="ARBA00022989"/>
    </source>
</evidence>
<feature type="transmembrane region" description="Helical" evidence="7">
    <location>
        <begin position="397"/>
        <end position="421"/>
    </location>
</feature>
<name>A0A0T7FW96_NEOGA</name>
<feature type="transmembrane region" description="Helical" evidence="7">
    <location>
        <begin position="49"/>
        <end position="69"/>
    </location>
</feature>
<feature type="domain" description="TRAP C4-dicarboxylate transport system permease DctM subunit" evidence="8">
    <location>
        <begin position="7"/>
        <end position="417"/>
    </location>
</feature>
<proteinExistence type="inferred from homology"/>
<comment type="subunit">
    <text evidence="7">The complex comprises the extracytoplasmic solute receptor protein and the two transmembrane proteins.</text>
</comment>
<evidence type="ECO:0000256" key="6">
    <source>
        <dbReference type="ARBA" id="ARBA00023136"/>
    </source>
</evidence>
<reference evidence="9 10" key="1">
    <citation type="submission" date="2014-08" db="EMBL/GenBank/DDBJ databases">
        <authorList>
            <person name="Chen Y.-H."/>
        </authorList>
    </citation>
    <scope>NUCLEOTIDE SEQUENCE [LARGE SCALE GENOMIC DNA]</scope>
</reference>
<evidence type="ECO:0000256" key="4">
    <source>
        <dbReference type="ARBA" id="ARBA00022692"/>
    </source>
</evidence>
<evidence type="ECO:0000256" key="3">
    <source>
        <dbReference type="ARBA" id="ARBA00022519"/>
    </source>
</evidence>
<accession>A0A0T7FW96</accession>
<dbReference type="RefSeq" id="WP_046668626.1">
    <property type="nucleotide sequence ID" value="NZ_CCRH01000015.1"/>
</dbReference>
<evidence type="ECO:0000256" key="1">
    <source>
        <dbReference type="ARBA" id="ARBA00004429"/>
    </source>
</evidence>
<dbReference type="NCBIfam" id="TIGR00786">
    <property type="entry name" value="dctM"/>
    <property type="match status" value="1"/>
</dbReference>
<feature type="transmembrane region" description="Helical" evidence="7">
    <location>
        <begin position="374"/>
        <end position="390"/>
    </location>
</feature>
<keyword evidence="5 7" id="KW-1133">Transmembrane helix</keyword>
<dbReference type="PIRSF" id="PIRSF006066">
    <property type="entry name" value="HI0050"/>
    <property type="match status" value="1"/>
</dbReference>
<organism evidence="9 10">
    <name type="scientific">Neorhizobium galegae bv. officinalis</name>
    <dbReference type="NCBI Taxonomy" id="323656"/>
    <lineage>
        <taxon>Bacteria</taxon>
        <taxon>Pseudomonadati</taxon>
        <taxon>Pseudomonadota</taxon>
        <taxon>Alphaproteobacteria</taxon>
        <taxon>Hyphomicrobiales</taxon>
        <taxon>Rhizobiaceae</taxon>
        <taxon>Rhizobium/Agrobacterium group</taxon>
        <taxon>Neorhizobium</taxon>
    </lineage>
</organism>
<feature type="transmembrane region" description="Helical" evidence="7">
    <location>
        <begin position="314"/>
        <end position="331"/>
    </location>
</feature>